<dbReference type="Proteomes" id="UP001179280">
    <property type="component" value="Unassembled WGS sequence"/>
</dbReference>
<evidence type="ECO:0000313" key="3">
    <source>
        <dbReference type="Proteomes" id="UP001179280"/>
    </source>
</evidence>
<reference evidence="2" key="1">
    <citation type="submission" date="2021-01" db="EMBL/GenBank/DDBJ databases">
        <title>Genomic Encyclopedia of Type Strains, Phase IV (KMG-IV): sequencing the most valuable type-strain genomes for metagenomic binning, comparative biology and taxonomic classification.</title>
        <authorList>
            <person name="Goeker M."/>
        </authorList>
    </citation>
    <scope>NUCLEOTIDE SEQUENCE</scope>
    <source>
        <strain evidence="2">DSM 21943</strain>
    </source>
</reference>
<feature type="domain" description="Serine aminopeptidase S33" evidence="1">
    <location>
        <begin position="21"/>
        <end position="239"/>
    </location>
</feature>
<evidence type="ECO:0000259" key="1">
    <source>
        <dbReference type="Pfam" id="PF12146"/>
    </source>
</evidence>
<protein>
    <submittedName>
        <fullName evidence="2">Pimeloyl-ACP methyl ester carboxylesterase</fullName>
    </submittedName>
</protein>
<dbReference type="InterPro" id="IPR050266">
    <property type="entry name" value="AB_hydrolase_sf"/>
</dbReference>
<dbReference type="InterPro" id="IPR029058">
    <property type="entry name" value="AB_hydrolase_fold"/>
</dbReference>
<dbReference type="SUPFAM" id="SSF53474">
    <property type="entry name" value="alpha/beta-Hydrolases"/>
    <property type="match status" value="1"/>
</dbReference>
<dbReference type="RefSeq" id="WP_204464099.1">
    <property type="nucleotide sequence ID" value="NZ_JAFBCV010000001.1"/>
</dbReference>
<dbReference type="PANTHER" id="PTHR43798">
    <property type="entry name" value="MONOACYLGLYCEROL LIPASE"/>
    <property type="match status" value="1"/>
</dbReference>
<dbReference type="InterPro" id="IPR000073">
    <property type="entry name" value="AB_hydrolase_1"/>
</dbReference>
<gene>
    <name evidence="2" type="ORF">JOC54_000453</name>
</gene>
<sequence length="260" mass="29828">MPTLTFNDVELHYEERGTGETIVFTHGASWDQHQWQPQVNALSNSYHTVTWDVRGHGRSTLPAGKVDARQFSRDLIALLDHLHVKQAHLCGLSMGGHISLQTAIYYPERVSSLILIGTPYTNSFNAFEKWVLPLNRLSSRFIPMSLLAFMQAKTLSRFNHENKAYIQKAVRSIPHERWIRLWQAISRMESGEQLQTITCPTLILHGEHDSMIMRQQIALHQLIPHSTLKIIDQAHHATNLDNPTQVNAEIRKHLHNLIYA</sequence>
<accession>A0ABS2SSG2</accession>
<proteinExistence type="predicted"/>
<dbReference type="PRINTS" id="PR00111">
    <property type="entry name" value="ABHYDROLASE"/>
</dbReference>
<dbReference type="InterPro" id="IPR022742">
    <property type="entry name" value="Hydrolase_4"/>
</dbReference>
<dbReference type="Gene3D" id="3.40.50.1820">
    <property type="entry name" value="alpha/beta hydrolase"/>
    <property type="match status" value="1"/>
</dbReference>
<keyword evidence="3" id="KW-1185">Reference proteome</keyword>
<evidence type="ECO:0000313" key="2">
    <source>
        <dbReference type="EMBL" id="MBM7837222.1"/>
    </source>
</evidence>
<dbReference type="Pfam" id="PF12146">
    <property type="entry name" value="Hydrolase_4"/>
    <property type="match status" value="1"/>
</dbReference>
<organism evidence="2 3">
    <name type="scientific">Shouchella xiaoxiensis</name>
    <dbReference type="NCBI Taxonomy" id="766895"/>
    <lineage>
        <taxon>Bacteria</taxon>
        <taxon>Bacillati</taxon>
        <taxon>Bacillota</taxon>
        <taxon>Bacilli</taxon>
        <taxon>Bacillales</taxon>
        <taxon>Bacillaceae</taxon>
        <taxon>Shouchella</taxon>
    </lineage>
</organism>
<dbReference type="EMBL" id="JAFBCV010000001">
    <property type="protein sequence ID" value="MBM7837222.1"/>
    <property type="molecule type" value="Genomic_DNA"/>
</dbReference>
<name>A0ABS2SSG2_9BACI</name>
<comment type="caution">
    <text evidence="2">The sequence shown here is derived from an EMBL/GenBank/DDBJ whole genome shotgun (WGS) entry which is preliminary data.</text>
</comment>